<dbReference type="KEGG" id="hut:Huta_0102"/>
<dbReference type="Gene3D" id="3.90.220.20">
    <property type="entry name" value="DNA methylase specificity domains"/>
    <property type="match status" value="2"/>
</dbReference>
<name>C7NP00_HALUD</name>
<dbReference type="AlphaFoldDB" id="C7NP00"/>
<dbReference type="HOGENOM" id="CLU_021095_10_0_2"/>
<feature type="domain" description="Type I restriction modification DNA specificity" evidence="5">
    <location>
        <begin position="258"/>
        <end position="406"/>
    </location>
</feature>
<protein>
    <submittedName>
        <fullName evidence="6">Restriction modification system DNA specificity domain protein</fullName>
    </submittedName>
</protein>
<evidence type="ECO:0000259" key="5">
    <source>
        <dbReference type="Pfam" id="PF01420"/>
    </source>
</evidence>
<evidence type="ECO:0000256" key="3">
    <source>
        <dbReference type="ARBA" id="ARBA00023125"/>
    </source>
</evidence>
<evidence type="ECO:0000256" key="4">
    <source>
        <dbReference type="SAM" id="MobiDB-lite"/>
    </source>
</evidence>
<dbReference type="Gene3D" id="1.10.287.1120">
    <property type="entry name" value="Bipartite methylase S protein"/>
    <property type="match status" value="2"/>
</dbReference>
<reference evidence="6 7" key="1">
    <citation type="journal article" date="2009" name="Stand. Genomic Sci.">
        <title>Complete genome sequence of Halorhabdus utahensis type strain (AX-2).</title>
        <authorList>
            <person name="Anderson I."/>
            <person name="Tindall B.J."/>
            <person name="Pomrenke H."/>
            <person name="Goker M."/>
            <person name="Lapidus A."/>
            <person name="Nolan M."/>
            <person name="Copeland A."/>
            <person name="Glavina Del Rio T."/>
            <person name="Chen F."/>
            <person name="Tice H."/>
            <person name="Cheng J.F."/>
            <person name="Lucas S."/>
            <person name="Chertkov O."/>
            <person name="Bruce D."/>
            <person name="Brettin T."/>
            <person name="Detter J.C."/>
            <person name="Han C."/>
            <person name="Goodwin L."/>
            <person name="Land M."/>
            <person name="Hauser L."/>
            <person name="Chang Y.J."/>
            <person name="Jeffries C.D."/>
            <person name="Pitluck S."/>
            <person name="Pati A."/>
            <person name="Mavromatis K."/>
            <person name="Ivanova N."/>
            <person name="Ovchinnikova G."/>
            <person name="Chen A."/>
            <person name="Palaniappan K."/>
            <person name="Chain P."/>
            <person name="Rohde M."/>
            <person name="Bristow J."/>
            <person name="Eisen J.A."/>
            <person name="Markowitz V."/>
            <person name="Hugenholtz P."/>
            <person name="Kyrpides N.C."/>
            <person name="Klenk H.P."/>
        </authorList>
    </citation>
    <scope>NUCLEOTIDE SEQUENCE [LARGE SCALE GENOMIC DNA]</scope>
    <source>
        <strain evidence="7">DSM 12940 / JCM 11049 / AX-2</strain>
    </source>
</reference>
<organism evidence="6 7">
    <name type="scientific">Halorhabdus utahensis (strain DSM 12940 / JCM 11049 / AX-2)</name>
    <dbReference type="NCBI Taxonomy" id="519442"/>
    <lineage>
        <taxon>Archaea</taxon>
        <taxon>Methanobacteriati</taxon>
        <taxon>Methanobacteriota</taxon>
        <taxon>Stenosarchaea group</taxon>
        <taxon>Halobacteria</taxon>
        <taxon>Halobacteriales</taxon>
        <taxon>Haloarculaceae</taxon>
        <taxon>Halorhabdus</taxon>
    </lineage>
</organism>
<comment type="similarity">
    <text evidence="1">Belongs to the type-I restriction system S methylase family.</text>
</comment>
<keyword evidence="7" id="KW-1185">Reference proteome</keyword>
<sequence length="442" mass="49123">MSEEATLDEFVDEQEAGGNHSGDVSVGDLQQFESSPIESWNLVRLGEILTLEYGDNLPSDSRESGTVPVFGSNGQVDTHSEAAVEKPGIILGRKGSIGEIDFSDRPFWPIDTTYYITSEETSQNLRFLYYLLQNIQLERLNAASAIPGLNRNDAYGLKALMPPAEEQRKIASVLYTVDQAIQKSEEIIEQTERVRRGTEQDVLSRGVREDGTLRPDDDVAYRSSWVGDIPCDWDVKQYSKLISDSSVGIVVKPSQYYDDDGTVPILRSKDISRDGIVDGDFEYMSEESNAENENSRLQEGDVITVRSGDPGLSCVVDGEFDGANCADLLISTPGPKLDPHYAAMWINSFAGRKQIDRFQAGLAQKHFNLGALRKLRVGVPSLDEQKRIVEKVSSISESLESQRESKRQLQRLKQGLMQDLLSGKVRTHDTDIEIVDDALQHG</sequence>
<dbReference type="GO" id="GO:0009307">
    <property type="term" value="P:DNA restriction-modification system"/>
    <property type="evidence" value="ECO:0007669"/>
    <property type="project" value="UniProtKB-KW"/>
</dbReference>
<dbReference type="InterPro" id="IPR052021">
    <property type="entry name" value="Type-I_RS_S_subunit"/>
</dbReference>
<evidence type="ECO:0000256" key="2">
    <source>
        <dbReference type="ARBA" id="ARBA00022747"/>
    </source>
</evidence>
<dbReference type="GO" id="GO:0003677">
    <property type="term" value="F:DNA binding"/>
    <property type="evidence" value="ECO:0007669"/>
    <property type="project" value="UniProtKB-KW"/>
</dbReference>
<dbReference type="Pfam" id="PF01420">
    <property type="entry name" value="Methylase_S"/>
    <property type="match status" value="2"/>
</dbReference>
<dbReference type="GeneID" id="8382364"/>
<dbReference type="PANTHER" id="PTHR30408">
    <property type="entry name" value="TYPE-1 RESTRICTION ENZYME ECOKI SPECIFICITY PROTEIN"/>
    <property type="match status" value="1"/>
</dbReference>
<dbReference type="SUPFAM" id="SSF116734">
    <property type="entry name" value="DNA methylase specificity domain"/>
    <property type="match status" value="2"/>
</dbReference>
<accession>C7NP00</accession>
<feature type="domain" description="Type I restriction modification DNA specificity" evidence="5">
    <location>
        <begin position="38"/>
        <end position="190"/>
    </location>
</feature>
<evidence type="ECO:0000313" key="7">
    <source>
        <dbReference type="Proteomes" id="UP000002071"/>
    </source>
</evidence>
<proteinExistence type="inferred from homology"/>
<dbReference type="Proteomes" id="UP000002071">
    <property type="component" value="Chromosome"/>
</dbReference>
<dbReference type="REBASE" id="21670">
    <property type="entry name" value="S.HutORF103P"/>
</dbReference>
<feature type="compositionally biased region" description="Acidic residues" evidence="4">
    <location>
        <begin position="1"/>
        <end position="15"/>
    </location>
</feature>
<dbReference type="CDD" id="cd17267">
    <property type="entry name" value="RMtype1_S_EcoAO83I-TRD1-CR1_like"/>
    <property type="match status" value="1"/>
</dbReference>
<dbReference type="STRING" id="519442.Huta_0102"/>
<evidence type="ECO:0000256" key="1">
    <source>
        <dbReference type="ARBA" id="ARBA00010923"/>
    </source>
</evidence>
<gene>
    <name evidence="6" type="ordered locus">Huta_0102</name>
</gene>
<dbReference type="OrthoDB" id="84651at2157"/>
<dbReference type="eggNOG" id="arCOG02626">
    <property type="taxonomic scope" value="Archaea"/>
</dbReference>
<keyword evidence="2" id="KW-0680">Restriction system</keyword>
<dbReference type="InterPro" id="IPR044946">
    <property type="entry name" value="Restrct_endonuc_typeI_TRD_sf"/>
</dbReference>
<evidence type="ECO:0000313" key="6">
    <source>
        <dbReference type="EMBL" id="ACV10291.1"/>
    </source>
</evidence>
<dbReference type="RefSeq" id="WP_012795168.1">
    <property type="nucleotide sequence ID" value="NC_013158.1"/>
</dbReference>
<dbReference type="EMBL" id="CP001687">
    <property type="protein sequence ID" value="ACV10291.1"/>
    <property type="molecule type" value="Genomic_DNA"/>
</dbReference>
<dbReference type="PANTHER" id="PTHR30408:SF12">
    <property type="entry name" value="TYPE I RESTRICTION ENZYME MJAVIII SPECIFICITY SUBUNIT"/>
    <property type="match status" value="1"/>
</dbReference>
<keyword evidence="3" id="KW-0238">DNA-binding</keyword>
<dbReference type="InterPro" id="IPR000055">
    <property type="entry name" value="Restrct_endonuc_typeI_TRD"/>
</dbReference>
<feature type="region of interest" description="Disordered" evidence="4">
    <location>
        <begin position="1"/>
        <end position="23"/>
    </location>
</feature>